<dbReference type="InterPro" id="IPR035919">
    <property type="entry name" value="EAL_sf"/>
</dbReference>
<reference evidence="5 6" key="1">
    <citation type="submission" date="2018-01" db="EMBL/GenBank/DDBJ databases">
        <title>The draft genome sequence of Cohaesibacter sp. H1304.</title>
        <authorList>
            <person name="Wang N.-N."/>
            <person name="Du Z.-J."/>
        </authorList>
    </citation>
    <scope>NUCLEOTIDE SEQUENCE [LARGE SCALE GENOMIC DNA]</scope>
    <source>
        <strain evidence="5 6">H1304</strain>
    </source>
</reference>
<proteinExistence type="predicted"/>
<dbReference type="GO" id="GO:0016020">
    <property type="term" value="C:membrane"/>
    <property type="evidence" value="ECO:0007669"/>
    <property type="project" value="UniProtKB-UniRule"/>
</dbReference>
<comment type="caution">
    <text evidence="5">The sequence shown here is derived from an EMBL/GenBank/DDBJ whole genome shotgun (WGS) entry which is preliminary data.</text>
</comment>
<dbReference type="PROSITE" id="PS50887">
    <property type="entry name" value="GGDEF"/>
    <property type="match status" value="1"/>
</dbReference>
<feature type="domain" description="EAL" evidence="2">
    <location>
        <begin position="425"/>
        <end position="676"/>
    </location>
</feature>
<feature type="domain" description="GGDEF" evidence="3">
    <location>
        <begin position="284"/>
        <end position="416"/>
    </location>
</feature>
<gene>
    <name evidence="5" type="ORF">C0081_22985</name>
</gene>
<dbReference type="EMBL" id="PKUQ01000056">
    <property type="protein sequence ID" value="PLW74807.1"/>
    <property type="molecule type" value="Genomic_DNA"/>
</dbReference>
<dbReference type="PANTHER" id="PTHR44757">
    <property type="entry name" value="DIGUANYLATE CYCLASE DGCP"/>
    <property type="match status" value="1"/>
</dbReference>
<keyword evidence="1" id="KW-0472">Membrane</keyword>
<feature type="transmembrane region" description="Helical" evidence="1">
    <location>
        <begin position="146"/>
        <end position="166"/>
    </location>
</feature>
<feature type="transmembrane region" description="Helical" evidence="1">
    <location>
        <begin position="175"/>
        <end position="199"/>
    </location>
</feature>
<dbReference type="RefSeq" id="WP_101536090.1">
    <property type="nucleotide sequence ID" value="NZ_PKUQ01000056.1"/>
</dbReference>
<dbReference type="AlphaFoldDB" id="A0A2N5XK56"/>
<evidence type="ECO:0000313" key="6">
    <source>
        <dbReference type="Proteomes" id="UP000234881"/>
    </source>
</evidence>
<keyword evidence="1" id="KW-1133">Transmembrane helix</keyword>
<sequence>MLNVLNCIYDEHNLYLVFLAGTLCLFGSAVTVHLLRRSVTTQGAQRFGWCFLASVAGGGSVWTTHFVSMLAYEPKVPVSFDPALTVLSLVIAMVGLFVSFVVSGLKDRPALAIVGGAFAGLTFSAMHHTGMFAYRVTGLVDWNFDYIWASISIPTIFSATAFFLVWQQDFGTKKLLASMALMVLGIVGLHFTGMAALTVTPMSQSFPEIDAQAVIALAMAIAVVALIILGTGLTSYLIDTNVRANSNKQLHHMVSHDALTGLPNRVSFEHQLSHALQTAQNTNKNVAVLGIDLNRFKVINDSMGHAIGDKILQALAGRMKQTLQAGEFVARVGGDEFAAIKFFHRKSEISAFAERLKNECIHPINIGSTKTTVAASFGAAIWPDDAADPDELAKNAGLATDHAKRAFMEQVCFYDSEIGTNMRDQRHLAEALKLALQNDDLELHYQVQKSLSQNLEILGFEALLRWQHPKLGPISPEIFIPVAEENGLIFSLGEWVLRSACVDAVTWDPHLKIAVNVSAVQLMDPNLPHLVHTVLVETGLSPNRLELELTETALMKDRMQSLHIMRQIRSLGVGIALDDFGTGYSSLEILHAFSFDKIKIDKSFVHDIEDDRKSLAIVRAVLALGKSLDIPVLAEGIETHNQVSILRAEGCDEGQGFLLGRPSSLKELIWQDNLKSNPPINESKLA</sequence>
<dbReference type="Pfam" id="PF00990">
    <property type="entry name" value="GGDEF"/>
    <property type="match status" value="1"/>
</dbReference>
<dbReference type="InterPro" id="IPR000160">
    <property type="entry name" value="GGDEF_dom"/>
</dbReference>
<keyword evidence="1" id="KW-0812">Transmembrane</keyword>
<dbReference type="InterPro" id="IPR029787">
    <property type="entry name" value="Nucleotide_cyclase"/>
</dbReference>
<evidence type="ECO:0000259" key="2">
    <source>
        <dbReference type="PROSITE" id="PS50883"/>
    </source>
</evidence>
<organism evidence="5 6">
    <name type="scientific">Cohaesibacter celericrescens</name>
    <dbReference type="NCBI Taxonomy" id="2067669"/>
    <lineage>
        <taxon>Bacteria</taxon>
        <taxon>Pseudomonadati</taxon>
        <taxon>Pseudomonadota</taxon>
        <taxon>Alphaproteobacteria</taxon>
        <taxon>Hyphomicrobiales</taxon>
        <taxon>Cohaesibacteraceae</taxon>
    </lineage>
</organism>
<dbReference type="SUPFAM" id="SSF141868">
    <property type="entry name" value="EAL domain-like"/>
    <property type="match status" value="1"/>
</dbReference>
<feature type="transmembrane region" description="Helical" evidence="1">
    <location>
        <begin position="47"/>
        <end position="71"/>
    </location>
</feature>
<dbReference type="SMART" id="SM00052">
    <property type="entry name" value="EAL"/>
    <property type="match status" value="1"/>
</dbReference>
<dbReference type="CDD" id="cd01949">
    <property type="entry name" value="GGDEF"/>
    <property type="match status" value="1"/>
</dbReference>
<feature type="transmembrane region" description="Helical" evidence="1">
    <location>
        <begin position="109"/>
        <end position="126"/>
    </location>
</feature>
<dbReference type="InterPro" id="IPR001633">
    <property type="entry name" value="EAL_dom"/>
</dbReference>
<accession>A0A2N5XK56</accession>
<dbReference type="OrthoDB" id="9814202at2"/>
<dbReference type="InterPro" id="IPR005330">
    <property type="entry name" value="MHYT_dom"/>
</dbReference>
<dbReference type="Pfam" id="PF03707">
    <property type="entry name" value="MHYT"/>
    <property type="match status" value="2"/>
</dbReference>
<evidence type="ECO:0000259" key="4">
    <source>
        <dbReference type="PROSITE" id="PS50924"/>
    </source>
</evidence>
<feature type="transmembrane region" description="Helical" evidence="1">
    <location>
        <begin position="211"/>
        <end position="238"/>
    </location>
</feature>
<dbReference type="Gene3D" id="3.20.20.450">
    <property type="entry name" value="EAL domain"/>
    <property type="match status" value="1"/>
</dbReference>
<dbReference type="Gene3D" id="3.30.70.270">
    <property type="match status" value="1"/>
</dbReference>
<dbReference type="PROSITE" id="PS50924">
    <property type="entry name" value="MHYT"/>
    <property type="match status" value="1"/>
</dbReference>
<evidence type="ECO:0000259" key="3">
    <source>
        <dbReference type="PROSITE" id="PS50887"/>
    </source>
</evidence>
<dbReference type="Proteomes" id="UP000234881">
    <property type="component" value="Unassembled WGS sequence"/>
</dbReference>
<dbReference type="PANTHER" id="PTHR44757:SF2">
    <property type="entry name" value="BIOFILM ARCHITECTURE MAINTENANCE PROTEIN MBAA"/>
    <property type="match status" value="1"/>
</dbReference>
<dbReference type="SUPFAM" id="SSF55073">
    <property type="entry name" value="Nucleotide cyclase"/>
    <property type="match status" value="1"/>
</dbReference>
<dbReference type="PROSITE" id="PS50883">
    <property type="entry name" value="EAL"/>
    <property type="match status" value="1"/>
</dbReference>
<dbReference type="InterPro" id="IPR052155">
    <property type="entry name" value="Biofilm_reg_signaling"/>
</dbReference>
<feature type="domain" description="MHYT" evidence="4">
    <location>
        <begin position="12"/>
        <end position="200"/>
    </location>
</feature>
<dbReference type="SMART" id="SM00267">
    <property type="entry name" value="GGDEF"/>
    <property type="match status" value="1"/>
</dbReference>
<dbReference type="InterPro" id="IPR043128">
    <property type="entry name" value="Rev_trsase/Diguanyl_cyclase"/>
</dbReference>
<dbReference type="CDD" id="cd01948">
    <property type="entry name" value="EAL"/>
    <property type="match status" value="1"/>
</dbReference>
<keyword evidence="6" id="KW-1185">Reference proteome</keyword>
<name>A0A2N5XK56_9HYPH</name>
<evidence type="ECO:0000313" key="5">
    <source>
        <dbReference type="EMBL" id="PLW74807.1"/>
    </source>
</evidence>
<protein>
    <submittedName>
        <fullName evidence="5">Bifunctional diguanylate cyclase/phosphodiesterase</fullName>
    </submittedName>
</protein>
<dbReference type="Pfam" id="PF00563">
    <property type="entry name" value="EAL"/>
    <property type="match status" value="1"/>
</dbReference>
<feature type="transmembrane region" description="Helical" evidence="1">
    <location>
        <begin position="83"/>
        <end position="102"/>
    </location>
</feature>
<evidence type="ECO:0000256" key="1">
    <source>
        <dbReference type="PROSITE-ProRule" id="PRU00244"/>
    </source>
</evidence>
<dbReference type="NCBIfam" id="TIGR00254">
    <property type="entry name" value="GGDEF"/>
    <property type="match status" value="1"/>
</dbReference>
<feature type="transmembrane region" description="Helical" evidence="1">
    <location>
        <begin position="12"/>
        <end position="35"/>
    </location>
</feature>